<name>A0A0R0CDF5_9GAMM</name>
<evidence type="ECO:0000313" key="3">
    <source>
        <dbReference type="Proteomes" id="UP000050864"/>
    </source>
</evidence>
<keyword evidence="1" id="KW-1133">Transmembrane helix</keyword>
<feature type="transmembrane region" description="Helical" evidence="1">
    <location>
        <begin position="12"/>
        <end position="32"/>
    </location>
</feature>
<dbReference type="PATRIC" id="fig|405444.3.peg.750"/>
<reference evidence="2 3" key="1">
    <citation type="submission" date="2015-05" db="EMBL/GenBank/DDBJ databases">
        <title>Genome sequencing and analysis of members of genus Stenotrophomonas.</title>
        <authorList>
            <person name="Patil P.P."/>
            <person name="Midha S."/>
            <person name="Patil P.B."/>
        </authorList>
    </citation>
    <scope>NUCLEOTIDE SEQUENCE [LARGE SCALE GENOMIC DNA]</scope>
    <source>
        <strain evidence="2 3">DSM 18929</strain>
    </source>
</reference>
<evidence type="ECO:0000256" key="1">
    <source>
        <dbReference type="SAM" id="Phobius"/>
    </source>
</evidence>
<evidence type="ECO:0008006" key="4">
    <source>
        <dbReference type="Google" id="ProtNLM"/>
    </source>
</evidence>
<organism evidence="2 3">
    <name type="scientific">Stenotrophomonas humi</name>
    <dbReference type="NCBI Taxonomy" id="405444"/>
    <lineage>
        <taxon>Bacteria</taxon>
        <taxon>Pseudomonadati</taxon>
        <taxon>Pseudomonadota</taxon>
        <taxon>Gammaproteobacteria</taxon>
        <taxon>Lysobacterales</taxon>
        <taxon>Lysobacteraceae</taxon>
        <taxon>Stenotrophomonas</taxon>
    </lineage>
</organism>
<proteinExistence type="predicted"/>
<sequence length="62" mass="6507">MQFDVSGVVGMFAKVAMVVVVAGGVAIGVGLYLRNMPKPRKMAAINLTFALVLIVGGLFVLR</sequence>
<dbReference type="RefSeq" id="WP_057633284.1">
    <property type="nucleotide sequence ID" value="NZ_LDJI01000015.1"/>
</dbReference>
<gene>
    <name evidence="2" type="ORF">ABB26_08720</name>
</gene>
<evidence type="ECO:0000313" key="2">
    <source>
        <dbReference type="EMBL" id="KRG64254.1"/>
    </source>
</evidence>
<comment type="caution">
    <text evidence="2">The sequence shown here is derived from an EMBL/GenBank/DDBJ whole genome shotgun (WGS) entry which is preliminary data.</text>
</comment>
<feature type="transmembrane region" description="Helical" evidence="1">
    <location>
        <begin position="44"/>
        <end position="61"/>
    </location>
</feature>
<dbReference type="AlphaFoldDB" id="A0A0R0CDF5"/>
<keyword evidence="1" id="KW-0812">Transmembrane</keyword>
<dbReference type="Proteomes" id="UP000050864">
    <property type="component" value="Unassembled WGS sequence"/>
</dbReference>
<protein>
    <recommendedName>
        <fullName evidence="4">Transmembrane protein</fullName>
    </recommendedName>
</protein>
<keyword evidence="1" id="KW-0472">Membrane</keyword>
<accession>A0A0R0CDF5</accession>
<dbReference type="EMBL" id="LDJI01000015">
    <property type="protein sequence ID" value="KRG64254.1"/>
    <property type="molecule type" value="Genomic_DNA"/>
</dbReference>
<keyword evidence="3" id="KW-1185">Reference proteome</keyword>